<reference evidence="2 3" key="1">
    <citation type="submission" date="2014-03" db="EMBL/GenBank/DDBJ databases">
        <title>complete genome sequence of Flavobacteriaceae bacterium JBKA-6.</title>
        <authorList>
            <person name="Takano T."/>
            <person name="Nakamura Y."/>
            <person name="Takuma S."/>
            <person name="Yasuike M."/>
            <person name="Matsuyama T."/>
            <person name="Sakai T."/>
            <person name="Fujiwara A."/>
            <person name="Kimoto K."/>
            <person name="Fukuda Y."/>
            <person name="Kondo H."/>
            <person name="Hirono I."/>
            <person name="Nakayasu C."/>
        </authorList>
    </citation>
    <scope>NUCLEOTIDE SEQUENCE [LARGE SCALE GENOMIC DNA]</scope>
    <source>
        <strain evidence="2 3">JBKA-6</strain>
    </source>
</reference>
<sequence>MLNRVIKILLIICFLTLSVFQFMKGNIGNGIMLIILALLVLLLYFRNENIIMAFFYLKKQKLEKSRKWLSRIKSPEKTLVRSQQAYYYYMLGLIEGQKSMTQSEKYLKKALSIGLGMKHDRAMAKLNLAAIAISKRRKREATNLLAEVKKLDKAKIFSEQIKAVKDQLKRI</sequence>
<dbReference type="Proteomes" id="UP000243197">
    <property type="component" value="Chromosome"/>
</dbReference>
<keyword evidence="1" id="KW-1133">Transmembrane helix</keyword>
<name>A0A1J1E1Y6_9FLAO</name>
<proteinExistence type="predicted"/>
<protein>
    <recommendedName>
        <fullName evidence="4">DUF2892 domain-containing protein</fullName>
    </recommendedName>
</protein>
<dbReference type="OrthoDB" id="1119469at2"/>
<evidence type="ECO:0000313" key="2">
    <source>
        <dbReference type="EMBL" id="BAV94965.1"/>
    </source>
</evidence>
<accession>A0A1J1E1Y6</accession>
<dbReference type="InterPro" id="IPR011990">
    <property type="entry name" value="TPR-like_helical_dom_sf"/>
</dbReference>
<dbReference type="AlphaFoldDB" id="A0A1J1E1Y6"/>
<evidence type="ECO:0008006" key="4">
    <source>
        <dbReference type="Google" id="ProtNLM"/>
    </source>
</evidence>
<dbReference type="KEGG" id="ise:JBKA6_0952"/>
<keyword evidence="3" id="KW-1185">Reference proteome</keyword>
<keyword evidence="1" id="KW-0812">Transmembrane</keyword>
<gene>
    <name evidence="2" type="ORF">JBKA6_0952</name>
</gene>
<evidence type="ECO:0000256" key="1">
    <source>
        <dbReference type="SAM" id="Phobius"/>
    </source>
</evidence>
<feature type="transmembrane region" description="Helical" evidence="1">
    <location>
        <begin position="31"/>
        <end position="57"/>
    </location>
</feature>
<keyword evidence="1" id="KW-0472">Membrane</keyword>
<dbReference type="SUPFAM" id="SSF81901">
    <property type="entry name" value="HCP-like"/>
    <property type="match status" value="1"/>
</dbReference>
<dbReference type="Gene3D" id="1.25.40.10">
    <property type="entry name" value="Tetratricopeptide repeat domain"/>
    <property type="match status" value="1"/>
</dbReference>
<dbReference type="EMBL" id="AP014564">
    <property type="protein sequence ID" value="BAV94965.1"/>
    <property type="molecule type" value="Genomic_DNA"/>
</dbReference>
<evidence type="ECO:0000313" key="3">
    <source>
        <dbReference type="Proteomes" id="UP000243197"/>
    </source>
</evidence>
<organism evidence="2 3">
    <name type="scientific">Ichthyobacterium seriolicida</name>
    <dbReference type="NCBI Taxonomy" id="242600"/>
    <lineage>
        <taxon>Bacteria</taxon>
        <taxon>Pseudomonadati</taxon>
        <taxon>Bacteroidota</taxon>
        <taxon>Flavobacteriia</taxon>
        <taxon>Flavobacteriales</taxon>
        <taxon>Ichthyobacteriaceae</taxon>
        <taxon>Ichthyobacterium</taxon>
    </lineage>
</organism>